<reference evidence="4" key="1">
    <citation type="journal article" date="2019" name="Int. J. Syst. Evol. Microbiol.">
        <title>The Global Catalogue of Microorganisms (GCM) 10K type strain sequencing project: providing services to taxonomists for standard genome sequencing and annotation.</title>
        <authorList>
            <consortium name="The Broad Institute Genomics Platform"/>
            <consortium name="The Broad Institute Genome Sequencing Center for Infectious Disease"/>
            <person name="Wu L."/>
            <person name="Ma J."/>
        </authorList>
    </citation>
    <scope>NUCLEOTIDE SEQUENCE [LARGE SCALE GENOMIC DNA]</scope>
    <source>
        <strain evidence="4">NCAIM B.01391</strain>
    </source>
</reference>
<accession>A0ABW0IXJ5</accession>
<dbReference type="RefSeq" id="WP_377799846.1">
    <property type="nucleotide sequence ID" value="NZ_JBHSLW010000029.1"/>
</dbReference>
<dbReference type="InterPro" id="IPR037026">
    <property type="entry name" value="Vgr_OB-fold_dom_sf"/>
</dbReference>
<dbReference type="Gene3D" id="3.55.50.10">
    <property type="entry name" value="Baseplate protein-like domains"/>
    <property type="match status" value="1"/>
</dbReference>
<name>A0ABW0IXJ5_9HYPH</name>
<evidence type="ECO:0000313" key="3">
    <source>
        <dbReference type="EMBL" id="MFC5421563.1"/>
    </source>
</evidence>
<organism evidence="3 4">
    <name type="scientific">Bosea eneae</name>
    <dbReference type="NCBI Taxonomy" id="151454"/>
    <lineage>
        <taxon>Bacteria</taxon>
        <taxon>Pseudomonadati</taxon>
        <taxon>Pseudomonadota</taxon>
        <taxon>Alphaproteobacteria</taxon>
        <taxon>Hyphomicrobiales</taxon>
        <taxon>Boseaceae</taxon>
        <taxon>Bosea</taxon>
    </lineage>
</organism>
<dbReference type="InterPro" id="IPR006533">
    <property type="entry name" value="T6SS_Vgr_RhsGE"/>
</dbReference>
<dbReference type="Pfam" id="PF04717">
    <property type="entry name" value="Phage_base_V"/>
    <property type="match status" value="1"/>
</dbReference>
<dbReference type="Pfam" id="PF05954">
    <property type="entry name" value="Phage_GPD"/>
    <property type="match status" value="1"/>
</dbReference>
<feature type="domain" description="Gp5/Type VI secretion system Vgr protein OB-fold" evidence="2">
    <location>
        <begin position="396"/>
        <end position="462"/>
    </location>
</feature>
<keyword evidence="4" id="KW-1185">Reference proteome</keyword>
<evidence type="ECO:0000259" key="2">
    <source>
        <dbReference type="Pfam" id="PF04717"/>
    </source>
</evidence>
<dbReference type="SUPFAM" id="SSF69255">
    <property type="entry name" value="gp5 N-terminal domain-like"/>
    <property type="match status" value="1"/>
</dbReference>
<dbReference type="Proteomes" id="UP001596053">
    <property type="component" value="Unassembled WGS sequence"/>
</dbReference>
<dbReference type="Gene3D" id="4.10.220.110">
    <property type="match status" value="1"/>
</dbReference>
<comment type="similarity">
    <text evidence="1">Belongs to the VgrG protein family.</text>
</comment>
<dbReference type="InterPro" id="IPR017847">
    <property type="entry name" value="T6SS_RhsGE_Vgr_subset"/>
</dbReference>
<proteinExistence type="inferred from homology"/>
<sequence length="498" mass="54417">MLDRPASHDTTIALSLASGSIRDGLHVERVTGREAISEPYAYRVAFRSDKAISAEDVVGERAKLTLHTEAGELAVHGVVVEFAVQDPLGDQGHLYAVVIAPRLRMLELSRQNQVYGSTSKVSVKDIIQKELEGSLAANHGHITIDHELNLAASYREREFIVQYNESDLSFLSRWCEGNGIFYFFKQGDDGETAVFGDSNVAFIEARSLPYRHGHDAITTSQAAVTSFGFVARPVTKSVVLREYNPEKPALLLRARAEVEAGKTGTIIEYGQHFLEPDEGDQLAKVRAEEIACRAKIFRGVSNAPQLRPGMFFSLSGHPSLDDRYLVISIEHEVSTPAPVGYGTGEAVAGAPYGNRFEAIPLSVPFRPERRTPRPLAAGLFNAFVDGEADGTRAEVDTQGRYKVRLRYDEGDSADGKASEFLRKAEPYAGPSDTGMHFPLLKGTEVVLSCVNGDIDRPIIVGAVPNPLTPNVVSKRNRTLNRFRSPSGTLFEMNDGSAS</sequence>
<gene>
    <name evidence="3" type="ORF">ACFPOB_18570</name>
</gene>
<dbReference type="InterPro" id="IPR006531">
    <property type="entry name" value="Gp5/Vgr_OB"/>
</dbReference>
<dbReference type="EMBL" id="JBHSLW010000029">
    <property type="protein sequence ID" value="MFC5421563.1"/>
    <property type="molecule type" value="Genomic_DNA"/>
</dbReference>
<evidence type="ECO:0000256" key="1">
    <source>
        <dbReference type="ARBA" id="ARBA00005558"/>
    </source>
</evidence>
<dbReference type="SUPFAM" id="SSF69279">
    <property type="entry name" value="Phage tail proteins"/>
    <property type="match status" value="2"/>
</dbReference>
<dbReference type="NCBIfam" id="TIGR01646">
    <property type="entry name" value="vgr_GE"/>
    <property type="match status" value="1"/>
</dbReference>
<dbReference type="Gene3D" id="2.40.50.230">
    <property type="entry name" value="Gp5 N-terminal domain"/>
    <property type="match status" value="1"/>
</dbReference>
<protein>
    <submittedName>
        <fullName evidence="3">Type VI secretion system Vgr family protein</fullName>
    </submittedName>
</protein>
<comment type="caution">
    <text evidence="3">The sequence shown here is derived from an EMBL/GenBank/DDBJ whole genome shotgun (WGS) entry which is preliminary data.</text>
</comment>
<dbReference type="NCBIfam" id="TIGR03361">
    <property type="entry name" value="VI_Rhs_Vgr"/>
    <property type="match status" value="1"/>
</dbReference>
<evidence type="ECO:0000313" key="4">
    <source>
        <dbReference type="Proteomes" id="UP001596053"/>
    </source>
</evidence>
<dbReference type="Gene3D" id="2.30.110.50">
    <property type="match status" value="1"/>
</dbReference>